<evidence type="ECO:0000256" key="4">
    <source>
        <dbReference type="ARBA" id="ARBA00022989"/>
    </source>
</evidence>
<keyword evidence="5 6" id="KW-0472">Membrane</keyword>
<evidence type="ECO:0000256" key="3">
    <source>
        <dbReference type="ARBA" id="ARBA00022692"/>
    </source>
</evidence>
<name>A0A6L5XXK7_9FIRM</name>
<feature type="transmembrane region" description="Helical" evidence="6">
    <location>
        <begin position="100"/>
        <end position="121"/>
    </location>
</feature>
<evidence type="ECO:0000256" key="5">
    <source>
        <dbReference type="ARBA" id="ARBA00023136"/>
    </source>
</evidence>
<feature type="transmembrane region" description="Helical" evidence="6">
    <location>
        <begin position="363"/>
        <end position="384"/>
    </location>
</feature>
<accession>A0A6L5XXK7</accession>
<dbReference type="PANTHER" id="PTHR43478:SF1">
    <property type="entry name" value="NA+_H+ ANTIPORTER NHAC-LIKE C-TERMINAL DOMAIN-CONTAINING PROTEIN"/>
    <property type="match status" value="1"/>
</dbReference>
<gene>
    <name evidence="8" type="ORF">FYJ58_06875</name>
</gene>
<organism evidence="8 9">
    <name type="scientific">Velocimicrobium porci</name>
    <dbReference type="NCBI Taxonomy" id="2606634"/>
    <lineage>
        <taxon>Bacteria</taxon>
        <taxon>Bacillati</taxon>
        <taxon>Bacillota</taxon>
        <taxon>Clostridia</taxon>
        <taxon>Lachnospirales</taxon>
        <taxon>Lachnospiraceae</taxon>
        <taxon>Velocimicrobium</taxon>
    </lineage>
</organism>
<evidence type="ECO:0000256" key="2">
    <source>
        <dbReference type="ARBA" id="ARBA00022475"/>
    </source>
</evidence>
<evidence type="ECO:0000313" key="8">
    <source>
        <dbReference type="EMBL" id="MSS63600.1"/>
    </source>
</evidence>
<dbReference type="RefSeq" id="WP_154518999.1">
    <property type="nucleotide sequence ID" value="NZ_VUMT01000008.1"/>
</dbReference>
<evidence type="ECO:0000256" key="1">
    <source>
        <dbReference type="ARBA" id="ARBA00004651"/>
    </source>
</evidence>
<reference evidence="8 9" key="1">
    <citation type="submission" date="2019-08" db="EMBL/GenBank/DDBJ databases">
        <title>In-depth cultivation of the pig gut microbiome towards novel bacterial diversity and tailored functional studies.</title>
        <authorList>
            <person name="Wylensek D."/>
            <person name="Hitch T.C.A."/>
            <person name="Clavel T."/>
        </authorList>
    </citation>
    <scope>NUCLEOTIDE SEQUENCE [LARGE SCALE GENOMIC DNA]</scope>
    <source>
        <strain evidence="8 9">WCA-693-APC-MOT-I</strain>
    </source>
</reference>
<feature type="transmembrane region" description="Helical" evidence="6">
    <location>
        <begin position="329"/>
        <end position="351"/>
    </location>
</feature>
<sequence>MEFGWLSILPPIIAIALALITKEVISSLLIGILAGSLIYSHGNLIGMVETSFTVMGDKMASNIFIVIFLGLLGALVVIVTKGGGSAAYGNWAIKKIKKRSSASIATAILGCIIFIDDYFNCLTVGTVMKPVTDKHRISRAKLAYLLDATAAPICIIAPVSSWGASVATYISEANMGNGMTTFIQAVPYNLYAILTIIMVIIICRTKIQYGPMAKFEKNAIEKNDLFSGNYPEGEESVSNQLGDKGKVYDLVIPILSLIIISIISMIYTGGGFSGETGVFESFGQCNSSLSLVLGSFGAIVVTFILYIPRKILSFKAFMESINEGIRSMVGAYVILTLAWTIGGICSSEYLATGEFVGYQVATGGFPIAILPFIIFLVAGFLAFATGTSWGTMALLIPIAGTICTTTNTPELTLPILGAILGGAVFGDHISPISDTTILSSAGAGCNHLDHVSTQLTYASTVAACCAVGYLLMGVLDTFIIPMIVSIVLLVGTLIILGKRSEKKNPIDYSHVNH</sequence>
<feature type="transmembrane region" description="Helical" evidence="6">
    <location>
        <begin position="478"/>
        <end position="496"/>
    </location>
</feature>
<feature type="transmembrane region" description="Helical" evidence="6">
    <location>
        <begin position="287"/>
        <end position="308"/>
    </location>
</feature>
<keyword evidence="9" id="KW-1185">Reference proteome</keyword>
<evidence type="ECO:0000259" key="7">
    <source>
        <dbReference type="Pfam" id="PF03553"/>
    </source>
</evidence>
<comment type="caution">
    <text evidence="8">The sequence shown here is derived from an EMBL/GenBank/DDBJ whole genome shotgun (WGS) entry which is preliminary data.</text>
</comment>
<dbReference type="InterPro" id="IPR018461">
    <property type="entry name" value="Na/H_Antiport_NhaC-like_C"/>
</dbReference>
<feature type="transmembrane region" description="Helical" evidence="6">
    <location>
        <begin position="455"/>
        <end position="472"/>
    </location>
</feature>
<keyword evidence="3 6" id="KW-0812">Transmembrane</keyword>
<dbReference type="Pfam" id="PF03553">
    <property type="entry name" value="Na_H_antiporter"/>
    <property type="match status" value="1"/>
</dbReference>
<keyword evidence="2" id="KW-1003">Cell membrane</keyword>
<dbReference type="PANTHER" id="PTHR43478">
    <property type="entry name" value="NA+/H+ ANTIPORTER-RELATED"/>
    <property type="match status" value="1"/>
</dbReference>
<evidence type="ECO:0000313" key="9">
    <source>
        <dbReference type="Proteomes" id="UP000482209"/>
    </source>
</evidence>
<feature type="domain" description="Na+/H+ antiporter NhaC-like C-terminal" evidence="7">
    <location>
        <begin position="154"/>
        <end position="474"/>
    </location>
</feature>
<dbReference type="EMBL" id="VUMT01000008">
    <property type="protein sequence ID" value="MSS63600.1"/>
    <property type="molecule type" value="Genomic_DNA"/>
</dbReference>
<evidence type="ECO:0000256" key="6">
    <source>
        <dbReference type="SAM" id="Phobius"/>
    </source>
</evidence>
<proteinExistence type="predicted"/>
<feature type="transmembrane region" description="Helical" evidence="6">
    <location>
        <begin position="142"/>
        <end position="162"/>
    </location>
</feature>
<feature type="transmembrane region" description="Helical" evidence="6">
    <location>
        <begin position="247"/>
        <end position="267"/>
    </location>
</feature>
<feature type="transmembrane region" description="Helical" evidence="6">
    <location>
        <begin position="12"/>
        <end position="39"/>
    </location>
</feature>
<keyword evidence="4 6" id="KW-1133">Transmembrane helix</keyword>
<comment type="subcellular location">
    <subcellularLocation>
        <location evidence="1">Cell membrane</location>
        <topology evidence="1">Multi-pass membrane protein</topology>
    </subcellularLocation>
</comment>
<feature type="transmembrane region" description="Helical" evidence="6">
    <location>
        <begin position="60"/>
        <end position="80"/>
    </location>
</feature>
<dbReference type="GO" id="GO:0005886">
    <property type="term" value="C:plasma membrane"/>
    <property type="evidence" value="ECO:0007669"/>
    <property type="project" value="UniProtKB-SubCell"/>
</dbReference>
<dbReference type="AlphaFoldDB" id="A0A6L5XXK7"/>
<dbReference type="Proteomes" id="UP000482209">
    <property type="component" value="Unassembled WGS sequence"/>
</dbReference>
<feature type="transmembrane region" description="Helical" evidence="6">
    <location>
        <begin position="182"/>
        <end position="203"/>
    </location>
</feature>
<protein>
    <submittedName>
        <fullName evidence="8">Na+/H+ antiporter NhaC family protein</fullName>
    </submittedName>
</protein>